<dbReference type="EMBL" id="FWWT01000016">
    <property type="protein sequence ID" value="SMB88748.1"/>
    <property type="molecule type" value="Genomic_DNA"/>
</dbReference>
<sequence length="375" mass="44208">MKSVLVGNGINIQFGGMAYSSSFIMKRVKYKAEMDGYDELFNNSLTKVDIMGILNGFVSISNDIVDNNYDDYVKNADERDALIDYKRRYGKIQSSHEIMLEDWFFIFHMFFLKNKDISDNATSSKQGFERLILDAIYNDGDIQKLHTKMNRKVKGFFNRFDNIFTLNYDNNLERLTGKDVFHLHGDYSILHSSENLDYVSGYIRENMKKRVVINGYEHCFCNALLDYSGKLKLRNADLNHMLNIDSEKYRFRYGMDQNWKNDLLGCKSDKPNEYEIIMTKINNPGLKMASDYYFDKLRKIEGELHILGMSPNNDDHIFDIVKENQKIEKVYFYYFSESEKRKAEESFPSEIYEFKSMLKLWSDLGCEQKKYKCNV</sequence>
<keyword evidence="2" id="KW-1185">Reference proteome</keyword>
<dbReference type="Proteomes" id="UP000192731">
    <property type="component" value="Unassembled WGS sequence"/>
</dbReference>
<evidence type="ECO:0000313" key="2">
    <source>
        <dbReference type="Proteomes" id="UP000192731"/>
    </source>
</evidence>
<proteinExistence type="predicted"/>
<name>A0A1W1V5W1_DESTI</name>
<evidence type="ECO:0000313" key="1">
    <source>
        <dbReference type="EMBL" id="SMB88748.1"/>
    </source>
</evidence>
<dbReference type="OrthoDB" id="2974644at2"/>
<dbReference type="AlphaFoldDB" id="A0A1W1V5W1"/>
<accession>A0A1W1V5W1</accession>
<gene>
    <name evidence="1" type="ORF">SAMN00017405_0520</name>
</gene>
<dbReference type="STRING" id="656914.SAMN00017405_0520"/>
<dbReference type="RefSeq" id="WP_084052911.1">
    <property type="nucleotide sequence ID" value="NZ_FWWT01000016.1"/>
</dbReference>
<protein>
    <recommendedName>
        <fullName evidence="3">SIR2-like domain-containing protein</fullName>
    </recommendedName>
</protein>
<reference evidence="1 2" key="1">
    <citation type="submission" date="2017-04" db="EMBL/GenBank/DDBJ databases">
        <authorList>
            <person name="Afonso C.L."/>
            <person name="Miller P.J."/>
            <person name="Scott M.A."/>
            <person name="Spackman E."/>
            <person name="Goraichik I."/>
            <person name="Dimitrov K.M."/>
            <person name="Suarez D.L."/>
            <person name="Swayne D.E."/>
        </authorList>
    </citation>
    <scope>NUCLEOTIDE SEQUENCE [LARGE SCALE GENOMIC DNA]</scope>
    <source>
        <strain evidence="1 2">DSM 11270</strain>
    </source>
</reference>
<evidence type="ECO:0008006" key="3">
    <source>
        <dbReference type="Google" id="ProtNLM"/>
    </source>
</evidence>
<organism evidence="1 2">
    <name type="scientific">Desulfonispora thiosulfatigenes DSM 11270</name>
    <dbReference type="NCBI Taxonomy" id="656914"/>
    <lineage>
        <taxon>Bacteria</taxon>
        <taxon>Bacillati</taxon>
        <taxon>Bacillota</taxon>
        <taxon>Clostridia</taxon>
        <taxon>Eubacteriales</taxon>
        <taxon>Peptococcaceae</taxon>
        <taxon>Desulfonispora</taxon>
    </lineage>
</organism>